<dbReference type="InterPro" id="IPR013783">
    <property type="entry name" value="Ig-like_fold"/>
</dbReference>
<dbReference type="Pfam" id="PF18202">
    <property type="entry name" value="TQ"/>
    <property type="match status" value="1"/>
</dbReference>
<keyword evidence="2" id="KW-0964">Secreted</keyword>
<evidence type="ECO:0000313" key="9">
    <source>
        <dbReference type="EMBL" id="MBC5726942.1"/>
    </source>
</evidence>
<dbReference type="Pfam" id="PF17802">
    <property type="entry name" value="SpaA"/>
    <property type="match status" value="7"/>
</dbReference>
<organism evidence="9 10">
    <name type="scientific">Ruminococcus intestinalis</name>
    <dbReference type="NCBI Taxonomy" id="2763066"/>
    <lineage>
        <taxon>Bacteria</taxon>
        <taxon>Bacillati</taxon>
        <taxon>Bacillota</taxon>
        <taxon>Clostridia</taxon>
        <taxon>Eubacteriales</taxon>
        <taxon>Oscillospiraceae</taxon>
        <taxon>Ruminococcus</taxon>
    </lineage>
</organism>
<dbReference type="PANTHER" id="PTHR36108">
    <property type="entry name" value="COLOSSIN-B-RELATED"/>
    <property type="match status" value="1"/>
</dbReference>
<keyword evidence="3 5" id="KW-0732">Signal</keyword>
<dbReference type="SUPFAM" id="SSF49478">
    <property type="entry name" value="Cna protein B-type domain"/>
    <property type="match status" value="2"/>
</dbReference>
<feature type="signal peptide" evidence="5">
    <location>
        <begin position="1"/>
        <end position="34"/>
    </location>
</feature>
<feature type="domain" description="SpaA-like prealbumin fold" evidence="7">
    <location>
        <begin position="963"/>
        <end position="1057"/>
    </location>
</feature>
<evidence type="ECO:0000259" key="8">
    <source>
        <dbReference type="Pfam" id="PF18202"/>
    </source>
</evidence>
<keyword evidence="10" id="KW-1185">Reference proteome</keyword>
<dbReference type="Proteomes" id="UP000636755">
    <property type="component" value="Unassembled WGS sequence"/>
</dbReference>
<dbReference type="RefSeq" id="WP_186934409.1">
    <property type="nucleotide sequence ID" value="NZ_JACOPS010000001.1"/>
</dbReference>
<dbReference type="Gene3D" id="2.60.40.10">
    <property type="entry name" value="Immunoglobulins"/>
    <property type="match status" value="6"/>
</dbReference>
<evidence type="ECO:0000313" key="10">
    <source>
        <dbReference type="Proteomes" id="UP000636755"/>
    </source>
</evidence>
<evidence type="ECO:0000256" key="3">
    <source>
        <dbReference type="ARBA" id="ARBA00022729"/>
    </source>
</evidence>
<evidence type="ECO:0000256" key="4">
    <source>
        <dbReference type="SAM" id="Phobius"/>
    </source>
</evidence>
<feature type="transmembrane region" description="Helical" evidence="4">
    <location>
        <begin position="1195"/>
        <end position="1215"/>
    </location>
</feature>
<feature type="domain" description="SpaA-like prealbumin fold" evidence="7">
    <location>
        <begin position="856"/>
        <end position="940"/>
    </location>
</feature>
<proteinExistence type="inferred from homology"/>
<feature type="chain" id="PRO_5045518074" evidence="5">
    <location>
        <begin position="35"/>
        <end position="1225"/>
    </location>
</feature>
<feature type="domain" description="SpaA-like prealbumin fold" evidence="7">
    <location>
        <begin position="504"/>
        <end position="597"/>
    </location>
</feature>
<evidence type="ECO:0000256" key="1">
    <source>
        <dbReference type="ARBA" id="ARBA00007257"/>
    </source>
</evidence>
<dbReference type="EMBL" id="JACOPS010000001">
    <property type="protein sequence ID" value="MBC5726942.1"/>
    <property type="molecule type" value="Genomic_DNA"/>
</dbReference>
<feature type="domain" description="SpaA-like prealbumin fold" evidence="7">
    <location>
        <begin position="401"/>
        <end position="483"/>
    </location>
</feature>
<dbReference type="Gene3D" id="2.60.40.1120">
    <property type="entry name" value="Carboxypeptidase-like, regulatory domain"/>
    <property type="match status" value="1"/>
</dbReference>
<feature type="domain" description="SpaA-like prealbumin fold" evidence="7">
    <location>
        <begin position="747"/>
        <end position="830"/>
    </location>
</feature>
<dbReference type="SUPFAM" id="SSF117074">
    <property type="entry name" value="Hypothetical protein PA1324"/>
    <property type="match status" value="1"/>
</dbReference>
<feature type="domain" description="T-Q ester bond containing" evidence="8">
    <location>
        <begin position="1059"/>
        <end position="1177"/>
    </location>
</feature>
<feature type="domain" description="SpaA-like prealbumin fold" evidence="7">
    <location>
        <begin position="315"/>
        <end position="394"/>
    </location>
</feature>
<evidence type="ECO:0000256" key="5">
    <source>
        <dbReference type="SAM" id="SignalP"/>
    </source>
</evidence>
<evidence type="ECO:0000256" key="2">
    <source>
        <dbReference type="ARBA" id="ARBA00022525"/>
    </source>
</evidence>
<dbReference type="InterPro" id="IPR041033">
    <property type="entry name" value="SpaA_PFL_dom_1"/>
</dbReference>
<feature type="domain" description="SpaA-like prealbumin fold" evidence="7">
    <location>
        <begin position="604"/>
        <end position="695"/>
    </location>
</feature>
<dbReference type="Gene3D" id="2.60.40.3930">
    <property type="match status" value="1"/>
</dbReference>
<protein>
    <submittedName>
        <fullName evidence="9">VaFE repeat-containing surface-anchored protein</fullName>
    </submittedName>
</protein>
<comment type="caution">
    <text evidence="9">The sequence shown here is derived from an EMBL/GenBank/DDBJ whole genome shotgun (WGS) entry which is preliminary data.</text>
</comment>
<accession>A0ABR7HHE6</accession>
<evidence type="ECO:0000259" key="6">
    <source>
        <dbReference type="Pfam" id="PF08341"/>
    </source>
</evidence>
<gene>
    <name evidence="9" type="ORF">H8R91_00080</name>
</gene>
<dbReference type="InterPro" id="IPR041100">
    <property type="entry name" value="TQ"/>
</dbReference>
<sequence>MKNILAKRNFTRITALLLVVAVIFGTMFSLPVSAASGDKVTITFDYCYDSTGNTIKFQQTTVSNGYTVGTPGEELCKIFADGKEAYCIEPGHTLYSGNTLTEDGSTVWKNLGSAKQKAINLALLYGKPGSEKSLSGTEDQKWVATQLIVWEFVSGCRSTNDGYKCTNTKFIDGICAGGANPGVKSVYNAISKSLANYSTVPSFASAIASKAETYEMKYSDGKYTLTLTDSNSILSDFSFKTTSGVSASVSGNKLTLTSSFPVNDAVTFNSAKSMPSVGNTTLIPYGDATLQDVITGVENDADPIRAYFKVKTSSGNLKLVKTSEDGNVANIEFTVKGDDYSKTVKTNSKGEFELTDLVPGKYTVTEHTPTEYAEQKSKTVNVESGKTATVSFSNVLKKWNLTVIKTDAETKSAQGDATLAGAVYGIYNNGKLVDKYTTDKNGGFKTSNYVCGDNWTLKEIEPSEGYLLDETEYHIGAEAKKYTLENNSVSIGVTEDILKGKIAIIKHTDDGSTKIETPEKGAEFQVYLKSSGSYTKAKESERDNLICDEYGFAETKDLPYGTYTVHQTKGWNGTEFIADFDVFVNEDGKTYKYLINNSSLESYVKIVKVDSETGKQIPYAGAGFQIYNLDGKLVTMTYTYPEVTTIDTFYTNSEGYLITPESLPYSKGYSVVEVQAPYGYILDSTPVYFDITAEKISEENGVTIVKAEKKNTPQKGTITVEKTGEIFSNVTSSGEEVLLYQPEYSVNGLSGSVFEIYADADIKTPDGTVRAKKDELVATLKTNNKGTATSKQLYLGKYRVVEKTAPNGFVLNRTVNHIALTYAGQNEKVTNTSTSFTNDRQKVEIDLTKVLEQNEKFNIGSNDEILNVSFGLYADEDLKAANGSVIPKDGLLEIITCDEKGKATFTTDLPIGSYYVKEISTDNHYILSEKKYPVVFEYAGQDTATVHISVNDGEPIENEIIYGTIQGLKIDRETGENITGALFGLFSITETKFTEETAILTSKSNEEGIFTFENVPYGEYIVSELKPAEGYLPNEENYTVTISENKEIIEITIENDKIPELGTTATIDGKKEFTANGDITIDDVVSYKNLTVGKEYTVSGVLMDKSTGKAFLVDGKEVCSEVTFTPETADGEVTVSFTFDGSVITKETEIVVFETLYREGTEIAGHADIEDENQTVTIHPQPEPEKPQTGDNSNLGFYIGLASVAVGCLIAFLIIKFKKKDEDDE</sequence>
<dbReference type="Pfam" id="PF08341">
    <property type="entry name" value="TED"/>
    <property type="match status" value="1"/>
</dbReference>
<comment type="similarity">
    <text evidence="1">Belongs to the serine-aspartate repeat-containing protein (SDr) family.</text>
</comment>
<keyword evidence="4" id="KW-0812">Transmembrane</keyword>
<keyword evidence="4" id="KW-0472">Membrane</keyword>
<reference evidence="9 10" key="1">
    <citation type="submission" date="2020-08" db="EMBL/GenBank/DDBJ databases">
        <title>Genome public.</title>
        <authorList>
            <person name="Liu C."/>
            <person name="Sun Q."/>
        </authorList>
    </citation>
    <scope>NUCLEOTIDE SEQUENCE [LARGE SCALE GENOMIC DNA]</scope>
    <source>
        <strain evidence="9 10">NSJ-71</strain>
    </source>
</reference>
<keyword evidence="4" id="KW-1133">Transmembrane helix</keyword>
<feature type="domain" description="Thioester" evidence="6">
    <location>
        <begin position="85"/>
        <end position="190"/>
    </location>
</feature>
<evidence type="ECO:0000259" key="7">
    <source>
        <dbReference type="Pfam" id="PF17802"/>
    </source>
</evidence>
<dbReference type="PANTHER" id="PTHR36108:SF13">
    <property type="entry name" value="COLOSSIN-B-RELATED"/>
    <property type="match status" value="1"/>
</dbReference>
<name>A0ABR7HHE6_9FIRM</name>
<dbReference type="InterPro" id="IPR013552">
    <property type="entry name" value="Thioester_dom"/>
</dbReference>
<dbReference type="NCBIfam" id="NF033903">
    <property type="entry name" value="VaFE_rpt"/>
    <property type="match status" value="1"/>
</dbReference>